<protein>
    <submittedName>
        <fullName evidence="2">Uncharacterized protein</fullName>
    </submittedName>
</protein>
<reference evidence="2" key="1">
    <citation type="submission" date="2019-03" db="EMBL/GenBank/DDBJ databases">
        <authorList>
            <person name="Mank J."/>
            <person name="Almeida P."/>
        </authorList>
    </citation>
    <scope>NUCLEOTIDE SEQUENCE</scope>
    <source>
        <strain evidence="2">78183</strain>
    </source>
</reference>
<accession>A0A6N2M512</accession>
<name>A0A6N2M512_SALVM</name>
<proteinExistence type="predicted"/>
<feature type="region of interest" description="Disordered" evidence="1">
    <location>
        <begin position="1"/>
        <end position="20"/>
    </location>
</feature>
<evidence type="ECO:0000313" key="2">
    <source>
        <dbReference type="EMBL" id="VFU44726.1"/>
    </source>
</evidence>
<gene>
    <name evidence="2" type="ORF">SVIM_LOCUS276367</name>
</gene>
<organism evidence="2">
    <name type="scientific">Salix viminalis</name>
    <name type="common">Common osier</name>
    <name type="synonym">Basket willow</name>
    <dbReference type="NCBI Taxonomy" id="40686"/>
    <lineage>
        <taxon>Eukaryota</taxon>
        <taxon>Viridiplantae</taxon>
        <taxon>Streptophyta</taxon>
        <taxon>Embryophyta</taxon>
        <taxon>Tracheophyta</taxon>
        <taxon>Spermatophyta</taxon>
        <taxon>Magnoliopsida</taxon>
        <taxon>eudicotyledons</taxon>
        <taxon>Gunneridae</taxon>
        <taxon>Pentapetalae</taxon>
        <taxon>rosids</taxon>
        <taxon>fabids</taxon>
        <taxon>Malpighiales</taxon>
        <taxon>Salicaceae</taxon>
        <taxon>Saliceae</taxon>
        <taxon>Salix</taxon>
    </lineage>
</organism>
<evidence type="ECO:0000256" key="1">
    <source>
        <dbReference type="SAM" id="MobiDB-lite"/>
    </source>
</evidence>
<dbReference type="AlphaFoldDB" id="A0A6N2M512"/>
<dbReference type="EMBL" id="CAADRP010001608">
    <property type="protein sequence ID" value="VFU44726.1"/>
    <property type="molecule type" value="Genomic_DNA"/>
</dbReference>
<sequence length="58" mass="6724">MPNQLQRKKPLKREKNKKKRKIDSFFSSSLYISLPGSTLDLPSRVSYFSFDNSISNSL</sequence>